<dbReference type="OrthoDB" id="12590at2"/>
<organism evidence="2 3">
    <name type="scientific">Persephonella hydrogeniphila</name>
    <dbReference type="NCBI Taxonomy" id="198703"/>
    <lineage>
        <taxon>Bacteria</taxon>
        <taxon>Pseudomonadati</taxon>
        <taxon>Aquificota</taxon>
        <taxon>Aquificia</taxon>
        <taxon>Aquificales</taxon>
        <taxon>Hydrogenothermaceae</taxon>
        <taxon>Persephonella</taxon>
    </lineage>
</organism>
<accession>A0A285NKF1</accession>
<dbReference type="Proteomes" id="UP000219036">
    <property type="component" value="Unassembled WGS sequence"/>
</dbReference>
<protein>
    <submittedName>
        <fullName evidence="2">Cytochrome c oxidase subunit 2</fullName>
    </submittedName>
</protein>
<feature type="transmembrane region" description="Helical" evidence="1">
    <location>
        <begin position="49"/>
        <end position="69"/>
    </location>
</feature>
<dbReference type="Gene3D" id="2.60.40.420">
    <property type="entry name" value="Cupredoxins - blue copper proteins"/>
    <property type="match status" value="1"/>
</dbReference>
<evidence type="ECO:0000313" key="3">
    <source>
        <dbReference type="Proteomes" id="UP000219036"/>
    </source>
</evidence>
<evidence type="ECO:0000256" key="1">
    <source>
        <dbReference type="SAM" id="Phobius"/>
    </source>
</evidence>
<dbReference type="EMBL" id="OBEI01000007">
    <property type="protein sequence ID" value="SNZ09437.1"/>
    <property type="molecule type" value="Genomic_DNA"/>
</dbReference>
<name>A0A285NKF1_9AQUI</name>
<gene>
    <name evidence="2" type="ORF">SAMN06265182_1525</name>
</gene>
<feature type="transmembrane region" description="Helical" evidence="1">
    <location>
        <begin position="7"/>
        <end position="29"/>
    </location>
</feature>
<proteinExistence type="predicted"/>
<dbReference type="RefSeq" id="WP_097000690.1">
    <property type="nucleotide sequence ID" value="NZ_OBEI01000007.1"/>
</dbReference>
<keyword evidence="3" id="KW-1185">Reference proteome</keyword>
<sequence>MTTSAEVLFALKIVYTIYAFAIISLVGWFAYSVTKKPQTYKTWITPKVFYSYLGILVLIGVGIHILTYNKIPWVAWELKKHKIPADREIVIKVKNHQFIFPEPTPITIKCGEVIRFNVLSEDLTYGFGLFRPDNSMVFQMQVVPNHDNILLWQFHEEGKFYVLSTEYSGPKGARMKVSDAFRVINCNNKIAMEGKR</sequence>
<keyword evidence="1" id="KW-1133">Transmembrane helix</keyword>
<keyword evidence="1" id="KW-0812">Transmembrane</keyword>
<evidence type="ECO:0000313" key="2">
    <source>
        <dbReference type="EMBL" id="SNZ09437.1"/>
    </source>
</evidence>
<keyword evidence="1" id="KW-0472">Membrane</keyword>
<reference evidence="3" key="1">
    <citation type="submission" date="2017-09" db="EMBL/GenBank/DDBJ databases">
        <authorList>
            <person name="Varghese N."/>
            <person name="Submissions S."/>
        </authorList>
    </citation>
    <scope>NUCLEOTIDE SEQUENCE [LARGE SCALE GENOMIC DNA]</scope>
    <source>
        <strain evidence="3">DSM 15103</strain>
    </source>
</reference>
<dbReference type="SUPFAM" id="SSF49503">
    <property type="entry name" value="Cupredoxins"/>
    <property type="match status" value="1"/>
</dbReference>
<dbReference type="AlphaFoldDB" id="A0A285NKF1"/>
<dbReference type="InterPro" id="IPR008972">
    <property type="entry name" value="Cupredoxin"/>
</dbReference>